<dbReference type="InterPro" id="IPR036259">
    <property type="entry name" value="MFS_trans_sf"/>
</dbReference>
<dbReference type="EMBL" id="JAPWDS010000003">
    <property type="protein sequence ID" value="KAJ5503320.1"/>
    <property type="molecule type" value="Genomic_DNA"/>
</dbReference>
<dbReference type="PANTHER" id="PTHR23507">
    <property type="entry name" value="ZGC:174356"/>
    <property type="match status" value="1"/>
</dbReference>
<feature type="transmembrane region" description="Helical" evidence="6">
    <location>
        <begin position="69"/>
        <end position="92"/>
    </location>
</feature>
<dbReference type="Pfam" id="PF07690">
    <property type="entry name" value="MFS_1"/>
    <property type="match status" value="1"/>
</dbReference>
<protein>
    <submittedName>
        <fullName evidence="7">MFS multidrug transporter</fullName>
    </submittedName>
</protein>
<accession>A0A9W9XTW9</accession>
<evidence type="ECO:0000256" key="3">
    <source>
        <dbReference type="ARBA" id="ARBA00022989"/>
    </source>
</evidence>
<feature type="transmembrane region" description="Helical" evidence="6">
    <location>
        <begin position="197"/>
        <end position="220"/>
    </location>
</feature>
<name>A0A9W9XTW9_9EURO</name>
<feature type="compositionally biased region" description="Basic and acidic residues" evidence="5">
    <location>
        <begin position="30"/>
        <end position="42"/>
    </location>
</feature>
<dbReference type="AlphaFoldDB" id="A0A9W9XTW9"/>
<feature type="transmembrane region" description="Helical" evidence="6">
    <location>
        <begin position="232"/>
        <end position="251"/>
    </location>
</feature>
<dbReference type="Proteomes" id="UP001149954">
    <property type="component" value="Unassembled WGS sequence"/>
</dbReference>
<feature type="transmembrane region" description="Helical" evidence="6">
    <location>
        <begin position="415"/>
        <end position="435"/>
    </location>
</feature>
<keyword evidence="8" id="KW-1185">Reference proteome</keyword>
<evidence type="ECO:0000313" key="7">
    <source>
        <dbReference type="EMBL" id="KAJ5503320.1"/>
    </source>
</evidence>
<dbReference type="Gene3D" id="1.20.1250.20">
    <property type="entry name" value="MFS general substrate transporter like domains"/>
    <property type="match status" value="1"/>
</dbReference>
<evidence type="ECO:0000313" key="8">
    <source>
        <dbReference type="Proteomes" id="UP001149954"/>
    </source>
</evidence>
<evidence type="ECO:0000256" key="4">
    <source>
        <dbReference type="ARBA" id="ARBA00023136"/>
    </source>
</evidence>
<gene>
    <name evidence="7" type="ORF">N7463_006194</name>
</gene>
<keyword evidence="4 6" id="KW-0472">Membrane</keyword>
<comment type="subcellular location">
    <subcellularLocation>
        <location evidence="1">Membrane</location>
        <topology evidence="1">Multi-pass membrane protein</topology>
    </subcellularLocation>
</comment>
<feature type="transmembrane region" description="Helical" evidence="6">
    <location>
        <begin position="505"/>
        <end position="528"/>
    </location>
</feature>
<reference evidence="7" key="1">
    <citation type="submission" date="2022-12" db="EMBL/GenBank/DDBJ databases">
        <authorList>
            <person name="Petersen C."/>
        </authorList>
    </citation>
    <scope>NUCLEOTIDE SEQUENCE</scope>
    <source>
        <strain evidence="7">IBT 29495</strain>
    </source>
</reference>
<evidence type="ECO:0000256" key="1">
    <source>
        <dbReference type="ARBA" id="ARBA00004141"/>
    </source>
</evidence>
<feature type="transmembrane region" description="Helical" evidence="6">
    <location>
        <begin position="257"/>
        <end position="276"/>
    </location>
</feature>
<reference evidence="7" key="2">
    <citation type="journal article" date="2023" name="IMA Fungus">
        <title>Comparative genomic study of the Penicillium genus elucidates a diverse pangenome and 15 lateral gene transfer events.</title>
        <authorList>
            <person name="Petersen C."/>
            <person name="Sorensen T."/>
            <person name="Nielsen M.R."/>
            <person name="Sondergaard T.E."/>
            <person name="Sorensen J.L."/>
            <person name="Fitzpatrick D.A."/>
            <person name="Frisvad J.C."/>
            <person name="Nielsen K.L."/>
        </authorList>
    </citation>
    <scope>NUCLEOTIDE SEQUENCE</scope>
    <source>
        <strain evidence="7">IBT 29495</strain>
    </source>
</reference>
<dbReference type="OrthoDB" id="194139at2759"/>
<keyword evidence="2 6" id="KW-0812">Transmembrane</keyword>
<keyword evidence="3 6" id="KW-1133">Transmembrane helix</keyword>
<feature type="region of interest" description="Disordered" evidence="5">
    <location>
        <begin position="1"/>
        <end position="59"/>
    </location>
</feature>
<feature type="compositionally biased region" description="Low complexity" evidence="5">
    <location>
        <begin position="10"/>
        <end position="20"/>
    </location>
</feature>
<feature type="transmembrane region" description="Helical" evidence="6">
    <location>
        <begin position="372"/>
        <end position="394"/>
    </location>
</feature>
<dbReference type="SUPFAM" id="SSF103473">
    <property type="entry name" value="MFS general substrate transporter"/>
    <property type="match status" value="1"/>
</dbReference>
<feature type="transmembrane region" description="Helical" evidence="6">
    <location>
        <begin position="441"/>
        <end position="461"/>
    </location>
</feature>
<comment type="caution">
    <text evidence="7">The sequence shown here is derived from an EMBL/GenBank/DDBJ whole genome shotgun (WGS) entry which is preliminary data.</text>
</comment>
<feature type="transmembrane region" description="Helical" evidence="6">
    <location>
        <begin position="329"/>
        <end position="352"/>
    </location>
</feature>
<evidence type="ECO:0000256" key="5">
    <source>
        <dbReference type="SAM" id="MobiDB-lite"/>
    </source>
</evidence>
<evidence type="ECO:0000256" key="2">
    <source>
        <dbReference type="ARBA" id="ARBA00022692"/>
    </source>
</evidence>
<evidence type="ECO:0000256" key="6">
    <source>
        <dbReference type="SAM" id="Phobius"/>
    </source>
</evidence>
<dbReference type="GO" id="GO:0022857">
    <property type="term" value="F:transmembrane transporter activity"/>
    <property type="evidence" value="ECO:0007669"/>
    <property type="project" value="InterPro"/>
</dbReference>
<feature type="transmembrane region" description="Helical" evidence="6">
    <location>
        <begin position="473"/>
        <end position="493"/>
    </location>
</feature>
<sequence>MYNEVGTSGGTSFVSSQSPSINSRHSNHNTRRDTENSEDPERVPFLQTCDWPPPSDADESSQHIRVRSAFSVTIAASLLILIIDVVASVPVAPRIVIFEEIICRNHYAAWGADLRLSDCKITPVQNELALLNGWRETFDMIPGLLVSVPYGALADRIGRKKVLVLALIGCLFSDIWVAIVCLFPQTFPLRAIWVSGLWQLIGGGGASVVSMCFTLIGDVCSAEQRTTAFSQVHAAVLLSELISIPLGSSLISVDPWIPVLGALGFMAMTIVFGLIFTPNFGNPYMKLQCPESDEVLSDLPSAPSGKIRDRLSQTMTKLVDSCQWITMDVLLMLGAFFVCQLSRQVSGILLQYSSFKFNWEYAKVTSPILTRYSAASYLISLRAGVNLLVLFTVVPALTRFLINQWRCRQTQADKYITSMSGLCLVIGSIFIFLAASPFALIIGQIFFAIGFAFTVTARSFLTAMVDQRHLGLLYTSVTAVTYAGFIVGGPLLASAFQWGLYLGGFWVGIPFLVTAILFLIATLAVSAAKAP</sequence>
<dbReference type="InterPro" id="IPR011701">
    <property type="entry name" value="MFS"/>
</dbReference>
<dbReference type="PANTHER" id="PTHR23507:SF1">
    <property type="entry name" value="FI18259P1-RELATED"/>
    <property type="match status" value="1"/>
</dbReference>
<proteinExistence type="predicted"/>
<feature type="transmembrane region" description="Helical" evidence="6">
    <location>
        <begin position="162"/>
        <end position="185"/>
    </location>
</feature>
<organism evidence="7 8">
    <name type="scientific">Penicillium fimorum</name>
    <dbReference type="NCBI Taxonomy" id="1882269"/>
    <lineage>
        <taxon>Eukaryota</taxon>
        <taxon>Fungi</taxon>
        <taxon>Dikarya</taxon>
        <taxon>Ascomycota</taxon>
        <taxon>Pezizomycotina</taxon>
        <taxon>Eurotiomycetes</taxon>
        <taxon>Eurotiomycetidae</taxon>
        <taxon>Eurotiales</taxon>
        <taxon>Aspergillaceae</taxon>
        <taxon>Penicillium</taxon>
    </lineage>
</organism>
<dbReference type="GO" id="GO:0016020">
    <property type="term" value="C:membrane"/>
    <property type="evidence" value="ECO:0007669"/>
    <property type="project" value="UniProtKB-SubCell"/>
</dbReference>